<feature type="compositionally biased region" description="Low complexity" evidence="1">
    <location>
        <begin position="1"/>
        <end position="16"/>
    </location>
</feature>
<dbReference type="VEuPathDB" id="FungiDB:MFRU_007g03410"/>
<accession>A0A5M9JG66</accession>
<organism evidence="2 3">
    <name type="scientific">Monilinia fructicola</name>
    <name type="common">Brown rot fungus</name>
    <name type="synonym">Ciboria fructicola</name>
    <dbReference type="NCBI Taxonomy" id="38448"/>
    <lineage>
        <taxon>Eukaryota</taxon>
        <taxon>Fungi</taxon>
        <taxon>Dikarya</taxon>
        <taxon>Ascomycota</taxon>
        <taxon>Pezizomycotina</taxon>
        <taxon>Leotiomycetes</taxon>
        <taxon>Helotiales</taxon>
        <taxon>Sclerotiniaceae</taxon>
        <taxon>Monilinia</taxon>
    </lineage>
</organism>
<proteinExistence type="predicted"/>
<comment type="caution">
    <text evidence="2">The sequence shown here is derived from an EMBL/GenBank/DDBJ whole genome shotgun (WGS) entry which is preliminary data.</text>
</comment>
<dbReference type="OrthoDB" id="3534592at2759"/>
<sequence>MPSSSINMPSTSTSSNTQRLSRFVEHIEDTTQDKIDEATHLVETMERHAIVEKTMGKWKARYPQQWKKLDWQAQYKGHGEKYTEDPSNVSDGVAESVHVHWDEDATDGLKTADRGGDGSTISVNRNQKVKGVMERIASAKKVFRFGSVTPDDEFVKVGKKVQAEERSFWER</sequence>
<protein>
    <submittedName>
        <fullName evidence="2">Uncharacterized protein</fullName>
    </submittedName>
</protein>
<evidence type="ECO:0000313" key="3">
    <source>
        <dbReference type="Proteomes" id="UP000322873"/>
    </source>
</evidence>
<dbReference type="Proteomes" id="UP000322873">
    <property type="component" value="Unassembled WGS sequence"/>
</dbReference>
<gene>
    <name evidence="2" type="ORF">EYC84_010344</name>
</gene>
<dbReference type="AlphaFoldDB" id="A0A5M9JG66"/>
<feature type="region of interest" description="Disordered" evidence="1">
    <location>
        <begin position="102"/>
        <end position="123"/>
    </location>
</feature>
<name>A0A5M9JG66_MONFR</name>
<keyword evidence="3" id="KW-1185">Reference proteome</keyword>
<dbReference type="EMBL" id="VICG01000011">
    <property type="protein sequence ID" value="KAA8567313.1"/>
    <property type="molecule type" value="Genomic_DNA"/>
</dbReference>
<reference evidence="2 3" key="1">
    <citation type="submission" date="2019-06" db="EMBL/GenBank/DDBJ databases">
        <title>Genome Sequence of the Brown Rot Fungal Pathogen Monilinia fructicola.</title>
        <authorList>
            <person name="De Miccolis Angelini R.M."/>
            <person name="Landi L."/>
            <person name="Abate D."/>
            <person name="Pollastro S."/>
            <person name="Romanazzi G."/>
            <person name="Faretra F."/>
        </authorList>
    </citation>
    <scope>NUCLEOTIDE SEQUENCE [LARGE SCALE GENOMIC DNA]</scope>
    <source>
        <strain evidence="2 3">Mfrc123</strain>
    </source>
</reference>
<evidence type="ECO:0000256" key="1">
    <source>
        <dbReference type="SAM" id="MobiDB-lite"/>
    </source>
</evidence>
<feature type="region of interest" description="Disordered" evidence="1">
    <location>
        <begin position="1"/>
        <end position="21"/>
    </location>
</feature>
<evidence type="ECO:0000313" key="2">
    <source>
        <dbReference type="EMBL" id="KAA8567313.1"/>
    </source>
</evidence>